<dbReference type="AlphaFoldDB" id="A0A2G6KC87"/>
<comment type="caution">
    <text evidence="2">The sequence shown here is derived from an EMBL/GenBank/DDBJ whole genome shotgun (WGS) entry which is preliminary data.</text>
</comment>
<dbReference type="PROSITE" id="PS51671">
    <property type="entry name" value="ACT"/>
    <property type="match status" value="1"/>
</dbReference>
<protein>
    <recommendedName>
        <fullName evidence="1">ACT domain-containing protein</fullName>
    </recommendedName>
</protein>
<name>A0A2G6KC87_9BACT</name>
<dbReference type="PANTHER" id="PTHR40099">
    <property type="entry name" value="ACETOLACTATE SYNTHASE, SMALL SUBUNIT"/>
    <property type="match status" value="1"/>
</dbReference>
<dbReference type="PANTHER" id="PTHR40099:SF1">
    <property type="entry name" value="ACETOLACTATE SYNTHASE, SMALL SUBUNIT"/>
    <property type="match status" value="1"/>
</dbReference>
<dbReference type="Proteomes" id="UP000230821">
    <property type="component" value="Unassembled WGS sequence"/>
</dbReference>
<dbReference type="Pfam" id="PF19571">
    <property type="entry name" value="ACT_8"/>
    <property type="match status" value="1"/>
</dbReference>
<feature type="domain" description="ACT" evidence="1">
    <location>
        <begin position="71"/>
        <end position="141"/>
    </location>
</feature>
<dbReference type="SUPFAM" id="SSF55021">
    <property type="entry name" value="ACT-like"/>
    <property type="match status" value="2"/>
</dbReference>
<evidence type="ECO:0000313" key="3">
    <source>
        <dbReference type="Proteomes" id="UP000230821"/>
    </source>
</evidence>
<accession>A0A2G6KC87</accession>
<sequence length="141" mass="15479">MIAHHISVFAENKPGRLDHITQILTDAHVNIRAIKISDLGEFGVIKALVDDPDTAYQMLKKGQVSVSKKPIVAVTVDDKPGGLHTVLTLLTQQNINVEDSYGFVINQQGILVIEVADVPEVMELLKDSGLHLLSKEEIYSL</sequence>
<dbReference type="InterPro" id="IPR045739">
    <property type="entry name" value="ACT_dom_pair"/>
</dbReference>
<dbReference type="InterPro" id="IPR002912">
    <property type="entry name" value="ACT_dom"/>
</dbReference>
<organism evidence="2 3">
    <name type="scientific">candidate division KSB3 bacterium</name>
    <dbReference type="NCBI Taxonomy" id="2044937"/>
    <lineage>
        <taxon>Bacteria</taxon>
        <taxon>candidate division KSB3</taxon>
    </lineage>
</organism>
<reference evidence="2 3" key="1">
    <citation type="submission" date="2017-10" db="EMBL/GenBank/DDBJ databases">
        <title>Novel microbial diversity and functional potential in the marine mammal oral microbiome.</title>
        <authorList>
            <person name="Dudek N.K."/>
            <person name="Sun C.L."/>
            <person name="Burstein D."/>
            <person name="Kantor R.S."/>
            <person name="Aliaga Goltsman D.S."/>
            <person name="Bik E.M."/>
            <person name="Thomas B.C."/>
            <person name="Banfield J.F."/>
            <person name="Relman D.A."/>
        </authorList>
    </citation>
    <scope>NUCLEOTIDE SEQUENCE [LARGE SCALE GENOMIC DNA]</scope>
    <source>
        <strain evidence="2">DOLJORAL78_47_16</strain>
    </source>
</reference>
<dbReference type="InterPro" id="IPR045865">
    <property type="entry name" value="ACT-like_dom_sf"/>
</dbReference>
<dbReference type="Gene3D" id="3.30.2130.10">
    <property type="entry name" value="VC0802-like"/>
    <property type="match status" value="1"/>
</dbReference>
<proteinExistence type="predicted"/>
<dbReference type="EMBL" id="PDSK01000111">
    <property type="protein sequence ID" value="PIE32582.1"/>
    <property type="molecule type" value="Genomic_DNA"/>
</dbReference>
<evidence type="ECO:0000313" key="2">
    <source>
        <dbReference type="EMBL" id="PIE32582.1"/>
    </source>
</evidence>
<evidence type="ECO:0000259" key="1">
    <source>
        <dbReference type="PROSITE" id="PS51671"/>
    </source>
</evidence>
<gene>
    <name evidence="2" type="ORF">CSA56_14850</name>
</gene>